<gene>
    <name evidence="2" type="ORF">H5P30_16490</name>
</gene>
<dbReference type="GO" id="GO:0004622">
    <property type="term" value="F:phosphatidylcholine lysophospholipase activity"/>
    <property type="evidence" value="ECO:0007669"/>
    <property type="project" value="TreeGrafter"/>
</dbReference>
<dbReference type="InterPro" id="IPR036514">
    <property type="entry name" value="SGNH_hydro_sf"/>
</dbReference>
<dbReference type="InterPro" id="IPR051532">
    <property type="entry name" value="Ester_Hydrolysis_Enzymes"/>
</dbReference>
<proteinExistence type="predicted"/>
<dbReference type="SUPFAM" id="SSF52266">
    <property type="entry name" value="SGNH hydrolase"/>
    <property type="match status" value="1"/>
</dbReference>
<dbReference type="Pfam" id="PF13472">
    <property type="entry name" value="Lipase_GDSL_2"/>
    <property type="match status" value="1"/>
</dbReference>
<name>A0A7X1B0I4_9BACT</name>
<protein>
    <submittedName>
        <fullName evidence="2">GDSL family lipase</fullName>
    </submittedName>
</protein>
<dbReference type="RefSeq" id="WP_185694014.1">
    <property type="nucleotide sequence ID" value="NZ_JACHVA010000126.1"/>
</dbReference>
<keyword evidence="3" id="KW-1185">Reference proteome</keyword>
<evidence type="ECO:0000259" key="1">
    <source>
        <dbReference type="Pfam" id="PF13472"/>
    </source>
</evidence>
<dbReference type="Gene3D" id="3.40.50.1110">
    <property type="entry name" value="SGNH hydrolase"/>
    <property type="match status" value="1"/>
</dbReference>
<sequence length="241" mass="26695">MHFPSLPRLSFSAFAVLISLGGATLLFGDNPAIEPAPRNTWMDQHNRLLQVVERTPEAPLIFVGDSITRNWNSRGRDVWKERYADLPAINLGISGDKTENILWRLQHGALEGLSPKAVVVMAGTNNIHRDDAEQIAEGVEAIVDEILERCPDGHILLIGIFPRSSNPRAPERVKIKEVNSTIAGLAAEPRVEFLDIGDLLLNEDGSMDRELFPDSLHPLSEGYVIWANAMAPQLDEWIGQP</sequence>
<reference evidence="2 3" key="1">
    <citation type="submission" date="2020-07" db="EMBL/GenBank/DDBJ databases">
        <authorList>
            <person name="Feng X."/>
        </authorList>
    </citation>
    <scope>NUCLEOTIDE SEQUENCE [LARGE SCALE GENOMIC DNA]</scope>
    <source>
        <strain evidence="2 3">JCM14086</strain>
    </source>
</reference>
<dbReference type="EMBL" id="JACHVA010000126">
    <property type="protein sequence ID" value="MBC2603383.1"/>
    <property type="molecule type" value="Genomic_DNA"/>
</dbReference>
<evidence type="ECO:0000313" key="2">
    <source>
        <dbReference type="EMBL" id="MBC2603383.1"/>
    </source>
</evidence>
<dbReference type="AlphaFoldDB" id="A0A7X1B0I4"/>
<dbReference type="PANTHER" id="PTHR30383">
    <property type="entry name" value="THIOESTERASE 1/PROTEASE 1/LYSOPHOSPHOLIPASE L1"/>
    <property type="match status" value="1"/>
</dbReference>
<accession>A0A7X1B0I4</accession>
<comment type="caution">
    <text evidence="2">The sequence shown here is derived from an EMBL/GenBank/DDBJ whole genome shotgun (WGS) entry which is preliminary data.</text>
</comment>
<organism evidence="2 3">
    <name type="scientific">Puniceicoccus vermicola</name>
    <dbReference type="NCBI Taxonomy" id="388746"/>
    <lineage>
        <taxon>Bacteria</taxon>
        <taxon>Pseudomonadati</taxon>
        <taxon>Verrucomicrobiota</taxon>
        <taxon>Opitutia</taxon>
        <taxon>Puniceicoccales</taxon>
        <taxon>Puniceicoccaceae</taxon>
        <taxon>Puniceicoccus</taxon>
    </lineage>
</organism>
<dbReference type="PANTHER" id="PTHR30383:SF5">
    <property type="entry name" value="SGNH HYDROLASE-TYPE ESTERASE DOMAIN-CONTAINING PROTEIN"/>
    <property type="match status" value="1"/>
</dbReference>
<evidence type="ECO:0000313" key="3">
    <source>
        <dbReference type="Proteomes" id="UP000525652"/>
    </source>
</evidence>
<dbReference type="InterPro" id="IPR013830">
    <property type="entry name" value="SGNH_hydro"/>
</dbReference>
<feature type="domain" description="SGNH hydrolase-type esterase" evidence="1">
    <location>
        <begin position="62"/>
        <end position="223"/>
    </location>
</feature>
<dbReference type="Proteomes" id="UP000525652">
    <property type="component" value="Unassembled WGS sequence"/>
</dbReference>